<dbReference type="EMBL" id="JAAOAN010000021">
    <property type="protein sequence ID" value="KAF5724946.1"/>
    <property type="molecule type" value="Genomic_DNA"/>
</dbReference>
<name>A0A8H6DPN5_9HYPO</name>
<sequence length="95" mass="10698">MSATPASRTVVCDDSTSQAAQEYMHHFPITLNTLTSRARGHLKSQGKQLEDVIKSLDKDHLNQDINGIHCAEVALFACNVFRATPLPRWVQRVFY</sequence>
<gene>
    <name evidence="1" type="ORF">FMUND_311</name>
</gene>
<dbReference type="AlphaFoldDB" id="A0A8H6DPN5"/>
<evidence type="ECO:0000313" key="1">
    <source>
        <dbReference type="EMBL" id="KAF5724946.1"/>
    </source>
</evidence>
<dbReference type="OrthoDB" id="10494998at2759"/>
<comment type="caution">
    <text evidence="1">The sequence shown here is derived from an EMBL/GenBank/DDBJ whole genome shotgun (WGS) entry which is preliminary data.</text>
</comment>
<reference evidence="1 2" key="1">
    <citation type="submission" date="2020-05" db="EMBL/GenBank/DDBJ databases">
        <title>Identification and distribution of gene clusters putatively required for synthesis of sphingolipid metabolism inhibitors in phylogenetically diverse species of the filamentous fungus Fusarium.</title>
        <authorList>
            <person name="Kim H.-S."/>
            <person name="Busman M."/>
            <person name="Brown D.W."/>
            <person name="Divon H."/>
            <person name="Uhlig S."/>
            <person name="Proctor R.H."/>
        </authorList>
    </citation>
    <scope>NUCLEOTIDE SEQUENCE [LARGE SCALE GENOMIC DNA]</scope>
    <source>
        <strain evidence="1 2">NRRL 66235</strain>
    </source>
</reference>
<proteinExistence type="predicted"/>
<accession>A0A8H6DPN5</accession>
<evidence type="ECO:0000313" key="2">
    <source>
        <dbReference type="Proteomes" id="UP000544331"/>
    </source>
</evidence>
<organism evidence="1 2">
    <name type="scientific">Fusarium mundagurra</name>
    <dbReference type="NCBI Taxonomy" id="1567541"/>
    <lineage>
        <taxon>Eukaryota</taxon>
        <taxon>Fungi</taxon>
        <taxon>Dikarya</taxon>
        <taxon>Ascomycota</taxon>
        <taxon>Pezizomycotina</taxon>
        <taxon>Sordariomycetes</taxon>
        <taxon>Hypocreomycetidae</taxon>
        <taxon>Hypocreales</taxon>
        <taxon>Nectriaceae</taxon>
        <taxon>Fusarium</taxon>
        <taxon>Fusarium fujikuroi species complex</taxon>
    </lineage>
</organism>
<keyword evidence="2" id="KW-1185">Reference proteome</keyword>
<dbReference type="Proteomes" id="UP000544331">
    <property type="component" value="Unassembled WGS sequence"/>
</dbReference>
<protein>
    <submittedName>
        <fullName evidence="1">Uncharacterized protein</fullName>
    </submittedName>
</protein>